<dbReference type="PANTHER" id="PTHR28674:SF1">
    <property type="entry name" value="NOP PROTEIN CHAPERONE 1"/>
    <property type="match status" value="1"/>
</dbReference>
<keyword evidence="3" id="KW-1185">Reference proteome</keyword>
<gene>
    <name evidence="2" type="ORF">FSCOSCO3_A024324</name>
</gene>
<organism evidence="2 3">
    <name type="scientific">Scomber scombrus</name>
    <name type="common">Atlantic mackerel</name>
    <name type="synonym">Scomber vernalis</name>
    <dbReference type="NCBI Taxonomy" id="13677"/>
    <lineage>
        <taxon>Eukaryota</taxon>
        <taxon>Metazoa</taxon>
        <taxon>Chordata</taxon>
        <taxon>Craniata</taxon>
        <taxon>Vertebrata</taxon>
        <taxon>Euteleostomi</taxon>
        <taxon>Actinopterygii</taxon>
        <taxon>Neopterygii</taxon>
        <taxon>Teleostei</taxon>
        <taxon>Neoteleostei</taxon>
        <taxon>Acanthomorphata</taxon>
        <taxon>Pelagiaria</taxon>
        <taxon>Scombriformes</taxon>
        <taxon>Scombridae</taxon>
        <taxon>Scomber</taxon>
    </lineage>
</organism>
<dbReference type="GO" id="GO:0062064">
    <property type="term" value="F:box C/D methylation guide snoRNP complex binding"/>
    <property type="evidence" value="ECO:0007669"/>
    <property type="project" value="TreeGrafter"/>
</dbReference>
<evidence type="ECO:0000256" key="1">
    <source>
        <dbReference type="SAM" id="MobiDB-lite"/>
    </source>
</evidence>
<dbReference type="Pfam" id="PF15370">
    <property type="entry name" value="NOPCHAP1"/>
    <property type="match status" value="1"/>
</dbReference>
<comment type="caution">
    <text evidence="2">The sequence shown here is derived from an EMBL/GenBank/DDBJ whole genome shotgun (WGS) entry which is preliminary data.</text>
</comment>
<evidence type="ECO:0000313" key="3">
    <source>
        <dbReference type="Proteomes" id="UP001314229"/>
    </source>
</evidence>
<protein>
    <submittedName>
        <fullName evidence="2">Uncharacterized protein C12orf45 homolog</fullName>
    </submittedName>
</protein>
<name>A0AAV1Q4N1_SCOSC</name>
<dbReference type="GO" id="GO:0000492">
    <property type="term" value="P:box C/D snoRNP assembly"/>
    <property type="evidence" value="ECO:0007669"/>
    <property type="project" value="InterPro"/>
</dbReference>
<accession>A0AAV1Q4N1</accession>
<dbReference type="AlphaFoldDB" id="A0AAV1Q4N1"/>
<dbReference type="PANTHER" id="PTHR28674">
    <property type="entry name" value="SIMILAR TO DNA SEGMENT, CHR 10, WAYNE STATE UNIVERSITY 102,-EXPRESSED"/>
    <property type="match status" value="1"/>
</dbReference>
<reference evidence="2 3" key="1">
    <citation type="submission" date="2024-01" db="EMBL/GenBank/DDBJ databases">
        <authorList>
            <person name="Alioto T."/>
            <person name="Alioto T."/>
            <person name="Gomez Garrido J."/>
        </authorList>
    </citation>
    <scope>NUCLEOTIDE SEQUENCE [LARGE SCALE GENOMIC DNA]</scope>
</reference>
<proteinExistence type="predicted"/>
<sequence>MFAASVTPSSSQTAEGAISTAHTVMFLPSTRMLVSPATHVGTDANNIASQMELNIKKTSSQDLLTCGNGGGLNEKLLLKPKASGSLQTERVPRSSVLERLQSFLPQMAEANEKLKQQIEESPAGCFDIESVEGAERVIEMDVALVELSGSDSDSEGDDDSSESSEDSDSDDESKITEQNLKLPGHQAKKKKKVNIQVLGAGGVDESAVYQVSLPSSSEETMKPPLPQE</sequence>
<evidence type="ECO:0000313" key="2">
    <source>
        <dbReference type="EMBL" id="CAK6978399.1"/>
    </source>
</evidence>
<feature type="compositionally biased region" description="Acidic residues" evidence="1">
    <location>
        <begin position="152"/>
        <end position="171"/>
    </location>
</feature>
<dbReference type="InterPro" id="IPR027921">
    <property type="entry name" value="NOPCHAP1"/>
</dbReference>
<dbReference type="EMBL" id="CAWUFR010000482">
    <property type="protein sequence ID" value="CAK6978399.1"/>
    <property type="molecule type" value="Genomic_DNA"/>
</dbReference>
<feature type="region of interest" description="Disordered" evidence="1">
    <location>
        <begin position="148"/>
        <end position="191"/>
    </location>
</feature>
<dbReference type="Proteomes" id="UP001314229">
    <property type="component" value="Unassembled WGS sequence"/>
</dbReference>